<comment type="pathway">
    <text evidence="1">Secondary metabolite biosynthesis.</text>
</comment>
<sequence>MKYKIVFRRMNEMTTKPFGNERLLAAESLSMQISEEETNRRAGAAQDGTFHAIGFPPETEPALRLLEQYSGFRPEQIPEHISRIAKALAVSPYGCFKSCWFLNLVPTLEDPRYQAALKRLRFPGSADTFLDVGCCLGPAVRRLASSGVPGDRLYGTDLQVGFLDLGYELFGDRGWSRAT</sequence>
<dbReference type="Proteomes" id="UP001446871">
    <property type="component" value="Unassembled WGS sequence"/>
</dbReference>
<dbReference type="InterPro" id="IPR051654">
    <property type="entry name" value="Meroterpenoid_MTases"/>
</dbReference>
<evidence type="ECO:0000313" key="5">
    <source>
        <dbReference type="EMBL" id="KAK8078682.1"/>
    </source>
</evidence>
<dbReference type="SUPFAM" id="SSF53335">
    <property type="entry name" value="S-adenosyl-L-methionine-dependent methyltransferases"/>
    <property type="match status" value="1"/>
</dbReference>
<keyword evidence="2" id="KW-0808">Transferase</keyword>
<protein>
    <recommendedName>
        <fullName evidence="7">Methyltransferase domain-containing protein</fullName>
    </recommendedName>
</protein>
<name>A0ABR1W6H9_9PEZI</name>
<accession>A0ABR1W6H9</accession>
<dbReference type="PANTHER" id="PTHR35897:SF1">
    <property type="entry name" value="METHYLTRANSFERASE AUSD"/>
    <property type="match status" value="1"/>
</dbReference>
<evidence type="ECO:0000256" key="2">
    <source>
        <dbReference type="ARBA" id="ARBA00022679"/>
    </source>
</evidence>
<keyword evidence="3" id="KW-0949">S-adenosyl-L-methionine</keyword>
<evidence type="ECO:0000256" key="4">
    <source>
        <dbReference type="ARBA" id="ARBA00038314"/>
    </source>
</evidence>
<organism evidence="5 6">
    <name type="scientific">Apiospora saccharicola</name>
    <dbReference type="NCBI Taxonomy" id="335842"/>
    <lineage>
        <taxon>Eukaryota</taxon>
        <taxon>Fungi</taxon>
        <taxon>Dikarya</taxon>
        <taxon>Ascomycota</taxon>
        <taxon>Pezizomycotina</taxon>
        <taxon>Sordariomycetes</taxon>
        <taxon>Xylariomycetidae</taxon>
        <taxon>Amphisphaeriales</taxon>
        <taxon>Apiosporaceae</taxon>
        <taxon>Apiospora</taxon>
    </lineage>
</organism>
<evidence type="ECO:0008006" key="7">
    <source>
        <dbReference type="Google" id="ProtNLM"/>
    </source>
</evidence>
<evidence type="ECO:0000256" key="3">
    <source>
        <dbReference type="ARBA" id="ARBA00022691"/>
    </source>
</evidence>
<keyword evidence="6" id="KW-1185">Reference proteome</keyword>
<comment type="caution">
    <text evidence="5">The sequence shown here is derived from an EMBL/GenBank/DDBJ whole genome shotgun (WGS) entry which is preliminary data.</text>
</comment>
<evidence type="ECO:0000256" key="1">
    <source>
        <dbReference type="ARBA" id="ARBA00005179"/>
    </source>
</evidence>
<evidence type="ECO:0000313" key="6">
    <source>
        <dbReference type="Proteomes" id="UP001446871"/>
    </source>
</evidence>
<dbReference type="EMBL" id="JAQQWM010000002">
    <property type="protein sequence ID" value="KAK8078682.1"/>
    <property type="molecule type" value="Genomic_DNA"/>
</dbReference>
<gene>
    <name evidence="5" type="ORF">PG996_004852</name>
</gene>
<dbReference type="PANTHER" id="PTHR35897">
    <property type="entry name" value="METHYLTRANSFERASE AUSD"/>
    <property type="match status" value="1"/>
</dbReference>
<reference evidence="5 6" key="1">
    <citation type="submission" date="2023-01" db="EMBL/GenBank/DDBJ databases">
        <title>Analysis of 21 Apiospora genomes using comparative genomics revels a genus with tremendous synthesis potential of carbohydrate active enzymes and secondary metabolites.</title>
        <authorList>
            <person name="Sorensen T."/>
        </authorList>
    </citation>
    <scope>NUCLEOTIDE SEQUENCE [LARGE SCALE GENOMIC DNA]</scope>
    <source>
        <strain evidence="5 6">CBS 83171</strain>
    </source>
</reference>
<comment type="similarity">
    <text evidence="4">Belongs to the class I-like SAM-binding methyltransferase superfamily.</text>
</comment>
<proteinExistence type="inferred from homology"/>
<dbReference type="InterPro" id="IPR029063">
    <property type="entry name" value="SAM-dependent_MTases_sf"/>
</dbReference>